<dbReference type="GO" id="GO:0016616">
    <property type="term" value="F:oxidoreductase activity, acting on the CH-OH group of donors, NAD or NADP as acceptor"/>
    <property type="evidence" value="ECO:0007669"/>
    <property type="project" value="UniProtKB-ARBA"/>
</dbReference>
<evidence type="ECO:0000256" key="1">
    <source>
        <dbReference type="ARBA" id="ARBA00006484"/>
    </source>
</evidence>
<evidence type="ECO:0000313" key="3">
    <source>
        <dbReference type="EMBL" id="QOR48721.1"/>
    </source>
</evidence>
<evidence type="ECO:0000313" key="4">
    <source>
        <dbReference type="Proteomes" id="UP000594961"/>
    </source>
</evidence>
<reference evidence="3 4" key="1">
    <citation type="submission" date="2020-10" db="EMBL/GenBank/DDBJ databases">
        <title>Trueperella pecoris sp. nov. isolated from bovine and porcine specimens.</title>
        <authorList>
            <person name="Schoenecker L."/>
            <person name="Schnydrig P."/>
            <person name="Brodard I."/>
            <person name="Thomann A."/>
            <person name="Hemphill A."/>
            <person name="Rodriguez-Campos S."/>
            <person name="Perreten V."/>
            <person name="Jores J."/>
            <person name="Kittl S."/>
        </authorList>
    </citation>
    <scope>NUCLEOTIDE SEQUENCE [LARGE SCALE GENOMIC DNA]</scope>
    <source>
        <strain evidence="3 4">19OD0592</strain>
    </source>
</reference>
<protein>
    <submittedName>
        <fullName evidence="3">SDR family NAD(P)-dependent oxidoreductase</fullName>
    </submittedName>
</protein>
<dbReference type="InterPro" id="IPR002347">
    <property type="entry name" value="SDR_fam"/>
</dbReference>
<organism evidence="3 4">
    <name type="scientific">Trueperella pecoris</name>
    <dbReference type="NCBI Taxonomy" id="2733571"/>
    <lineage>
        <taxon>Bacteria</taxon>
        <taxon>Bacillati</taxon>
        <taxon>Actinomycetota</taxon>
        <taxon>Actinomycetes</taxon>
        <taxon>Actinomycetales</taxon>
        <taxon>Actinomycetaceae</taxon>
        <taxon>Trueperella</taxon>
    </lineage>
</organism>
<dbReference type="AlphaFoldDB" id="A0A7M1R3J9"/>
<keyword evidence="2" id="KW-0560">Oxidoreductase</keyword>
<gene>
    <name evidence="3" type="ORF">INS90_03445</name>
</gene>
<dbReference type="InterPro" id="IPR036291">
    <property type="entry name" value="NAD(P)-bd_dom_sf"/>
</dbReference>
<name>A0A7M1R3J9_9ACTO</name>
<dbReference type="Pfam" id="PF00106">
    <property type="entry name" value="adh_short"/>
    <property type="match status" value="1"/>
</dbReference>
<dbReference type="PANTHER" id="PTHR42901">
    <property type="entry name" value="ALCOHOL DEHYDROGENASE"/>
    <property type="match status" value="1"/>
</dbReference>
<dbReference type="RefSeq" id="WP_197555280.1">
    <property type="nucleotide sequence ID" value="NZ_CP063212.1"/>
</dbReference>
<dbReference type="Gene3D" id="3.40.50.720">
    <property type="entry name" value="NAD(P)-binding Rossmann-like Domain"/>
    <property type="match status" value="1"/>
</dbReference>
<comment type="similarity">
    <text evidence="1">Belongs to the short-chain dehydrogenases/reductases (SDR) family.</text>
</comment>
<accession>A0A7M1R3J9</accession>
<dbReference type="Proteomes" id="UP000594961">
    <property type="component" value="Chromosome"/>
</dbReference>
<evidence type="ECO:0000256" key="2">
    <source>
        <dbReference type="ARBA" id="ARBA00023002"/>
    </source>
</evidence>
<sequence length="245" mass="26220">MMKRRALVSGATSGIGAATVRALAADYDVVATGRREERLAALAAETGCDYVAADLTTDEGVDTIVARLQDRPIDVLVNCAGGALGTDSVELGRIDEWVRMYEINVLATLRLTQAFLPAMRERGGDIVIISSTAGHESYPGGAGYTAAKHAEREIASTLRLELVGQPVRIIDIAPGLVKTEEFSLNRFHGDAERAEKVYAGVDEPLLAQDIAEAVRWAVSLPPHVNIDSMIVRPVAQASSTIIARR</sequence>
<dbReference type="SUPFAM" id="SSF51735">
    <property type="entry name" value="NAD(P)-binding Rossmann-fold domains"/>
    <property type="match status" value="1"/>
</dbReference>
<dbReference type="PRINTS" id="PR00081">
    <property type="entry name" value="GDHRDH"/>
</dbReference>
<dbReference type="PANTHER" id="PTHR42901:SF1">
    <property type="entry name" value="ALCOHOL DEHYDROGENASE"/>
    <property type="match status" value="1"/>
</dbReference>
<dbReference type="EMBL" id="CP063212">
    <property type="protein sequence ID" value="QOR48721.1"/>
    <property type="molecule type" value="Genomic_DNA"/>
</dbReference>
<proteinExistence type="inferred from homology"/>
<dbReference type="FunFam" id="3.40.50.720:FF:000047">
    <property type="entry name" value="NADP-dependent L-serine/L-allo-threonine dehydrogenase"/>
    <property type="match status" value="1"/>
</dbReference>